<evidence type="ECO:0000313" key="2">
    <source>
        <dbReference type="EMBL" id="SPY08738.1"/>
    </source>
</evidence>
<dbReference type="Pfam" id="PF01370">
    <property type="entry name" value="Epimerase"/>
    <property type="match status" value="1"/>
</dbReference>
<protein>
    <submittedName>
        <fullName evidence="2">dTDP-glucose 4,6-dehydratase</fullName>
    </submittedName>
</protein>
<reference evidence="2 3" key="1">
    <citation type="submission" date="2018-06" db="EMBL/GenBank/DDBJ databases">
        <authorList>
            <consortium name="Pathogen Informatics"/>
            <person name="Doyle S."/>
        </authorList>
    </citation>
    <scope>NUCLEOTIDE SEQUENCE [LARGE SCALE GENOMIC DNA]</scope>
    <source>
        <strain evidence="2 3">NCTC11009</strain>
    </source>
</reference>
<dbReference type="EMBL" id="UATH01000001">
    <property type="protein sequence ID" value="SPY08738.1"/>
    <property type="molecule type" value="Genomic_DNA"/>
</dbReference>
<accession>A0A2X1UNV6</accession>
<dbReference type="Gene3D" id="3.40.50.720">
    <property type="entry name" value="NAD(P)-binding Rossmann-like Domain"/>
    <property type="match status" value="1"/>
</dbReference>
<dbReference type="InterPro" id="IPR036291">
    <property type="entry name" value="NAD(P)-bd_dom_sf"/>
</dbReference>
<feature type="domain" description="NAD-dependent epimerase/dehydratase" evidence="1">
    <location>
        <begin position="121"/>
        <end position="204"/>
    </location>
</feature>
<gene>
    <name evidence="2" type="ORF">NCTC11009_01970</name>
</gene>
<dbReference type="PANTHER" id="PTHR12126">
    <property type="entry name" value="NADH-UBIQUINONE OXIDOREDUCTASE 39 KDA SUBUNIT-RELATED"/>
    <property type="match status" value="1"/>
</dbReference>
<dbReference type="PANTHER" id="PTHR12126:SF11">
    <property type="entry name" value="NADH DEHYDROGENASE [UBIQUINONE] 1 ALPHA SUBCOMPLEX SUBUNIT 9, MITOCHONDRIAL"/>
    <property type="match status" value="1"/>
</dbReference>
<dbReference type="InterPro" id="IPR051207">
    <property type="entry name" value="ComplexI_NDUFA9_subunit"/>
</dbReference>
<sequence length="294" mass="33126">MNGLLKLNIAVLGATSPVGQQVLHLLSEKDVNVFAISRSIESHGGDISWINASDFKKGQLPVEEIHALISVAPIWKIKEYLPALESLRCEKVVCLSSTSRFTKTESSSAYEEQVVTDLIGGENAIQSWSKTKNVNWTILRPTLIYGRGNDRNLSEIAKIIHKLKFFPVFGEADGLRQPIYVDDVANACVLAVFNSASNNKAYNISGAEVLTYKEMVGRVFEAMKLKRRFLTINLSLFNFALLFLKLVPRYKNWNTSMVQRMNSDMVFDHEEAKQDFGFEPQKFVLTEEDVKVVN</sequence>
<dbReference type="SUPFAM" id="SSF51735">
    <property type="entry name" value="NAD(P)-binding Rossmann-fold domains"/>
    <property type="match status" value="1"/>
</dbReference>
<evidence type="ECO:0000259" key="1">
    <source>
        <dbReference type="Pfam" id="PF01370"/>
    </source>
</evidence>
<evidence type="ECO:0000313" key="3">
    <source>
        <dbReference type="Proteomes" id="UP000250242"/>
    </source>
</evidence>
<dbReference type="GO" id="GO:0044877">
    <property type="term" value="F:protein-containing complex binding"/>
    <property type="evidence" value="ECO:0007669"/>
    <property type="project" value="TreeGrafter"/>
</dbReference>
<dbReference type="RefSeq" id="WP_048768346.1">
    <property type="nucleotide sequence ID" value="NZ_JVJW01000037.1"/>
</dbReference>
<dbReference type="Proteomes" id="UP000250242">
    <property type="component" value="Unassembled WGS sequence"/>
</dbReference>
<dbReference type="InterPro" id="IPR001509">
    <property type="entry name" value="Epimerase_deHydtase"/>
</dbReference>
<dbReference type="AlphaFoldDB" id="A0A2X1UNV6"/>
<organism evidence="2 3">
    <name type="scientific">Oligella urethralis</name>
    <dbReference type="NCBI Taxonomy" id="90245"/>
    <lineage>
        <taxon>Bacteria</taxon>
        <taxon>Pseudomonadati</taxon>
        <taxon>Pseudomonadota</taxon>
        <taxon>Betaproteobacteria</taxon>
        <taxon>Burkholderiales</taxon>
        <taxon>Alcaligenaceae</taxon>
        <taxon>Oligella</taxon>
    </lineage>
</organism>
<name>A0A2X1UNV6_9BURK</name>
<proteinExistence type="predicted"/>